<protein>
    <recommendedName>
        <fullName evidence="1">Core domain-containing protein</fullName>
    </recommendedName>
</protein>
<dbReference type="Pfam" id="PF01521">
    <property type="entry name" value="Fe-S_biosyn"/>
    <property type="match status" value="1"/>
</dbReference>
<evidence type="ECO:0000259" key="1">
    <source>
        <dbReference type="Pfam" id="PF01521"/>
    </source>
</evidence>
<sequence length="135" mass="14633">MKLNIKPNAFEYLKSKGIDGQHIFLALDDGSSKFSKLGGSCAVGNKYQIVISPVADDDYSTAIDNDQNVNLTTGKEELTFLGEGLALDYKMGILKLSDNGGILDGAVTVTNYHPDENLSTEEKRKEMKAIGNNIC</sequence>
<dbReference type="PATRIC" id="fig|701521.8.peg.422"/>
<dbReference type="KEGG" id="pce:PECL_447"/>
<organism evidence="2 3">
    <name type="scientific">Pediococcus claussenii (strain ATCC BAA-344 / DSM 14800 / JCM 18046 / KCTC 3811 / LMG 21948 / P06)</name>
    <dbReference type="NCBI Taxonomy" id="701521"/>
    <lineage>
        <taxon>Bacteria</taxon>
        <taxon>Bacillati</taxon>
        <taxon>Bacillota</taxon>
        <taxon>Bacilli</taxon>
        <taxon>Lactobacillales</taxon>
        <taxon>Lactobacillaceae</taxon>
        <taxon>Pediococcus</taxon>
    </lineage>
</organism>
<reference evidence="2 3" key="1">
    <citation type="journal article" date="2012" name="J. Bacteriol.">
        <title>Complete Genome Sequence of the Beer Spoilage Organism Pediococcus claussenii ATCC BAA-344T.</title>
        <authorList>
            <person name="Pittet V."/>
            <person name="Abegunde T."/>
            <person name="Marfleet T."/>
            <person name="Haakensen M."/>
            <person name="Morrow K."/>
            <person name="Jayaprakash T."/>
            <person name="Schroeder K."/>
            <person name="Trost B."/>
            <person name="Byrns S."/>
            <person name="Bergsveinson J."/>
            <person name="Kusalik A."/>
            <person name="Ziola B."/>
        </authorList>
    </citation>
    <scope>NUCLEOTIDE SEQUENCE [LARGE SCALE GENOMIC DNA]</scope>
    <source>
        <strain evidence="2 3">ATCC BAA-344</strain>
    </source>
</reference>
<dbReference type="EMBL" id="CP003137">
    <property type="protein sequence ID" value="AEV94750.1"/>
    <property type="molecule type" value="Genomic_DNA"/>
</dbReference>
<dbReference type="STRING" id="701521.PECL_447"/>
<keyword evidence="3" id="KW-1185">Reference proteome</keyword>
<evidence type="ECO:0000313" key="2">
    <source>
        <dbReference type="EMBL" id="AEV94750.1"/>
    </source>
</evidence>
<accession>G8PBK1</accession>
<dbReference type="InterPro" id="IPR000361">
    <property type="entry name" value="ATAP_core_dom"/>
</dbReference>
<feature type="domain" description="Core" evidence="1">
    <location>
        <begin position="1"/>
        <end position="110"/>
    </location>
</feature>
<dbReference type="HOGENOM" id="CLU_141575_1_1_9"/>
<dbReference type="Proteomes" id="UP000005444">
    <property type="component" value="Chromosome"/>
</dbReference>
<dbReference type="Gene3D" id="2.60.300.12">
    <property type="entry name" value="HesB-like domain"/>
    <property type="match status" value="1"/>
</dbReference>
<dbReference type="RefSeq" id="WP_014214948.1">
    <property type="nucleotide sequence ID" value="NC_016605.1"/>
</dbReference>
<dbReference type="AlphaFoldDB" id="G8PBK1"/>
<name>G8PBK1_PEDCP</name>
<dbReference type="SUPFAM" id="SSF89360">
    <property type="entry name" value="HesB-like domain"/>
    <property type="match status" value="1"/>
</dbReference>
<evidence type="ECO:0000313" key="3">
    <source>
        <dbReference type="Proteomes" id="UP000005444"/>
    </source>
</evidence>
<gene>
    <name evidence="2" type="ordered locus">PECL_447</name>
</gene>
<proteinExistence type="predicted"/>
<dbReference type="eggNOG" id="ENOG50341CT">
    <property type="taxonomic scope" value="Bacteria"/>
</dbReference>
<dbReference type="InterPro" id="IPR035903">
    <property type="entry name" value="HesB-like_dom_sf"/>
</dbReference>